<organism evidence="7 8">
    <name type="scientific">Novipirellula herctigrandis</name>
    <dbReference type="NCBI Taxonomy" id="2527986"/>
    <lineage>
        <taxon>Bacteria</taxon>
        <taxon>Pseudomonadati</taxon>
        <taxon>Planctomycetota</taxon>
        <taxon>Planctomycetia</taxon>
        <taxon>Pirellulales</taxon>
        <taxon>Pirellulaceae</taxon>
        <taxon>Novipirellula</taxon>
    </lineage>
</organism>
<dbReference type="PRINTS" id="PR00690">
    <property type="entry name" value="ADHESNFAMILY"/>
</dbReference>
<keyword evidence="8" id="KW-1185">Reference proteome</keyword>
<dbReference type="InterPro" id="IPR006129">
    <property type="entry name" value="AdhesinB"/>
</dbReference>
<evidence type="ECO:0000256" key="1">
    <source>
        <dbReference type="ARBA" id="ARBA00004196"/>
    </source>
</evidence>
<reference evidence="7 8" key="1">
    <citation type="submission" date="2019-02" db="EMBL/GenBank/DDBJ databases">
        <title>Deep-cultivation of Planctomycetes and their phenomic and genomic characterization uncovers novel biology.</title>
        <authorList>
            <person name="Wiegand S."/>
            <person name="Jogler M."/>
            <person name="Boedeker C."/>
            <person name="Pinto D."/>
            <person name="Vollmers J."/>
            <person name="Rivas-Marin E."/>
            <person name="Kohn T."/>
            <person name="Peeters S.H."/>
            <person name="Heuer A."/>
            <person name="Rast P."/>
            <person name="Oberbeckmann S."/>
            <person name="Bunk B."/>
            <person name="Jeske O."/>
            <person name="Meyerdierks A."/>
            <person name="Storesund J.E."/>
            <person name="Kallscheuer N."/>
            <person name="Luecker S."/>
            <person name="Lage O.M."/>
            <person name="Pohl T."/>
            <person name="Merkel B.J."/>
            <person name="Hornburger P."/>
            <person name="Mueller R.-W."/>
            <person name="Bruemmer F."/>
            <person name="Labrenz M."/>
            <person name="Spormann A.M."/>
            <person name="Op Den Camp H."/>
            <person name="Overmann J."/>
            <person name="Amann R."/>
            <person name="Jetten M.S.M."/>
            <person name="Mascher T."/>
            <person name="Medema M.H."/>
            <person name="Devos D.P."/>
            <person name="Kaster A.-K."/>
            <person name="Ovreas L."/>
            <person name="Rohde M."/>
            <person name="Galperin M.Y."/>
            <person name="Jogler C."/>
        </authorList>
    </citation>
    <scope>NUCLEOTIDE SEQUENCE [LARGE SCALE GENOMIC DNA]</scope>
    <source>
        <strain evidence="7 8">CA13</strain>
    </source>
</reference>
<dbReference type="Proteomes" id="UP000315010">
    <property type="component" value="Unassembled WGS sequence"/>
</dbReference>
<proteinExistence type="inferred from homology"/>
<dbReference type="GO" id="GO:0030313">
    <property type="term" value="C:cell envelope"/>
    <property type="evidence" value="ECO:0007669"/>
    <property type="project" value="UniProtKB-SubCell"/>
</dbReference>
<keyword evidence="3 6" id="KW-0813">Transport</keyword>
<accession>A0A5C5YNA3</accession>
<evidence type="ECO:0000256" key="5">
    <source>
        <dbReference type="ARBA" id="ARBA00022729"/>
    </source>
</evidence>
<dbReference type="AlphaFoldDB" id="A0A5C5YNA3"/>
<evidence type="ECO:0000256" key="6">
    <source>
        <dbReference type="RuleBase" id="RU003512"/>
    </source>
</evidence>
<dbReference type="InterPro" id="IPR050492">
    <property type="entry name" value="Bact_metal-bind_prot9"/>
</dbReference>
<dbReference type="EMBL" id="SJPJ01000002">
    <property type="protein sequence ID" value="TWT76374.1"/>
    <property type="molecule type" value="Genomic_DNA"/>
</dbReference>
<keyword evidence="4" id="KW-0479">Metal-binding</keyword>
<name>A0A5C5YNA3_9BACT</name>
<dbReference type="SUPFAM" id="SSF53807">
    <property type="entry name" value="Helical backbone' metal receptor"/>
    <property type="match status" value="1"/>
</dbReference>
<dbReference type="GO" id="GO:0007155">
    <property type="term" value="P:cell adhesion"/>
    <property type="evidence" value="ECO:0007669"/>
    <property type="project" value="InterPro"/>
</dbReference>
<comment type="subcellular location">
    <subcellularLocation>
        <location evidence="1">Cell envelope</location>
    </subcellularLocation>
</comment>
<evidence type="ECO:0000256" key="2">
    <source>
        <dbReference type="ARBA" id="ARBA00011028"/>
    </source>
</evidence>
<sequence length="368" mass="40448">MLQHLAGSRYFRLQSSTMSTQIYQSVLSRNFIATLFLFAITLFSISGCSEIDTDRTRESAVFDGEYPIAVTATVGMVADIVKRVGKQHVTVTQLMGAGVDPHLYNAPRDDVLRIMESDVTFYSGLKLEGKMADTLVKLANQKPVVPVTEQIDRSQLLEPESMHGHYDPHVWMDVQAWAKCVDVIASTLSQFDPQHSDDYRANADAYLKQLEELHAYGLKAIGSIPPQSRVLITSHDAFNYFGRAYGLEVLGVQGLSTESEAGLQRINELVNMIVERKIKAVFVESSVSPKNIRALIEGAAAQDYEVKIGGELFSDAMGIDGTYEGTYVGMLDHNITLVARELGGVAPPDGFLGNLAHAESRSIEKESP</sequence>
<dbReference type="GO" id="GO:0046872">
    <property type="term" value="F:metal ion binding"/>
    <property type="evidence" value="ECO:0007669"/>
    <property type="project" value="UniProtKB-KW"/>
</dbReference>
<dbReference type="PRINTS" id="PR00691">
    <property type="entry name" value="ADHESINB"/>
</dbReference>
<evidence type="ECO:0000313" key="8">
    <source>
        <dbReference type="Proteomes" id="UP000315010"/>
    </source>
</evidence>
<protein>
    <submittedName>
        <fullName evidence="7">Periplasmic zinc-binding protein TroA</fullName>
    </submittedName>
</protein>
<dbReference type="InterPro" id="IPR006128">
    <property type="entry name" value="Lipoprotein_PsaA-like"/>
</dbReference>
<gene>
    <name evidence="7" type="primary">troA</name>
    <name evidence="7" type="ORF">CA13_68680</name>
</gene>
<dbReference type="InterPro" id="IPR006127">
    <property type="entry name" value="ZnuA-like"/>
</dbReference>
<evidence type="ECO:0000256" key="3">
    <source>
        <dbReference type="ARBA" id="ARBA00022448"/>
    </source>
</evidence>
<evidence type="ECO:0000256" key="4">
    <source>
        <dbReference type="ARBA" id="ARBA00022723"/>
    </source>
</evidence>
<keyword evidence="5" id="KW-0732">Signal</keyword>
<evidence type="ECO:0000313" key="7">
    <source>
        <dbReference type="EMBL" id="TWT76374.1"/>
    </source>
</evidence>
<comment type="caution">
    <text evidence="7">The sequence shown here is derived from an EMBL/GenBank/DDBJ whole genome shotgun (WGS) entry which is preliminary data.</text>
</comment>
<comment type="similarity">
    <text evidence="2 6">Belongs to the bacterial solute-binding protein 9 family.</text>
</comment>
<dbReference type="Pfam" id="PF01297">
    <property type="entry name" value="ZnuA"/>
    <property type="match status" value="1"/>
</dbReference>
<dbReference type="PANTHER" id="PTHR42953:SF1">
    <property type="entry name" value="METAL-BINDING PROTEIN HI_0362-RELATED"/>
    <property type="match status" value="1"/>
</dbReference>
<dbReference type="Gene3D" id="3.40.50.1980">
    <property type="entry name" value="Nitrogenase molybdenum iron protein domain"/>
    <property type="match status" value="2"/>
</dbReference>
<dbReference type="GO" id="GO:0030001">
    <property type="term" value="P:metal ion transport"/>
    <property type="evidence" value="ECO:0007669"/>
    <property type="project" value="InterPro"/>
</dbReference>
<dbReference type="PANTHER" id="PTHR42953">
    <property type="entry name" value="HIGH-AFFINITY ZINC UPTAKE SYSTEM PROTEIN ZNUA-RELATED"/>
    <property type="match status" value="1"/>
</dbReference>